<feature type="compositionally biased region" description="Pro residues" evidence="1">
    <location>
        <begin position="13"/>
        <end position="22"/>
    </location>
</feature>
<evidence type="ECO:0000256" key="1">
    <source>
        <dbReference type="SAM" id="MobiDB-lite"/>
    </source>
</evidence>
<comment type="caution">
    <text evidence="2">The sequence shown here is derived from an EMBL/GenBank/DDBJ whole genome shotgun (WGS) entry which is preliminary data.</text>
</comment>
<gene>
    <name evidence="2" type="ORF">CYCCA115_LOCUS19266</name>
</gene>
<dbReference type="AlphaFoldDB" id="A0AAD2JLX5"/>
<evidence type="ECO:0000313" key="3">
    <source>
        <dbReference type="Proteomes" id="UP001295423"/>
    </source>
</evidence>
<feature type="region of interest" description="Disordered" evidence="1">
    <location>
        <begin position="41"/>
        <end position="90"/>
    </location>
</feature>
<sequence>MPSILKKEASKGVPPPPPPPGLPSIEDCISQMKFAARLQTSHELRGGHGIPVLPPRSMDHDDSVGGDGSIKAKKSKNKSSFKPRFLSKSS</sequence>
<evidence type="ECO:0000313" key="2">
    <source>
        <dbReference type="EMBL" id="CAJ1961577.1"/>
    </source>
</evidence>
<reference evidence="2" key="1">
    <citation type="submission" date="2023-08" db="EMBL/GenBank/DDBJ databases">
        <authorList>
            <person name="Audoor S."/>
            <person name="Bilcke G."/>
        </authorList>
    </citation>
    <scope>NUCLEOTIDE SEQUENCE</scope>
</reference>
<dbReference type="EMBL" id="CAKOGP040002091">
    <property type="protein sequence ID" value="CAJ1961577.1"/>
    <property type="molecule type" value="Genomic_DNA"/>
</dbReference>
<proteinExistence type="predicted"/>
<keyword evidence="3" id="KW-1185">Reference proteome</keyword>
<feature type="compositionally biased region" description="Basic and acidic residues" evidence="1">
    <location>
        <begin position="1"/>
        <end position="10"/>
    </location>
</feature>
<accession>A0AAD2JLX5</accession>
<protein>
    <submittedName>
        <fullName evidence="2">Uncharacterized protein</fullName>
    </submittedName>
</protein>
<organism evidence="2 3">
    <name type="scientific">Cylindrotheca closterium</name>
    <dbReference type="NCBI Taxonomy" id="2856"/>
    <lineage>
        <taxon>Eukaryota</taxon>
        <taxon>Sar</taxon>
        <taxon>Stramenopiles</taxon>
        <taxon>Ochrophyta</taxon>
        <taxon>Bacillariophyta</taxon>
        <taxon>Bacillariophyceae</taxon>
        <taxon>Bacillariophycidae</taxon>
        <taxon>Bacillariales</taxon>
        <taxon>Bacillariaceae</taxon>
        <taxon>Cylindrotheca</taxon>
    </lineage>
</organism>
<feature type="compositionally biased region" description="Basic residues" evidence="1">
    <location>
        <begin position="71"/>
        <end position="81"/>
    </location>
</feature>
<name>A0AAD2JLX5_9STRA</name>
<dbReference type="Proteomes" id="UP001295423">
    <property type="component" value="Unassembled WGS sequence"/>
</dbReference>
<feature type="region of interest" description="Disordered" evidence="1">
    <location>
        <begin position="1"/>
        <end position="26"/>
    </location>
</feature>